<organism evidence="1 2">
    <name type="scientific">Aphis craccivora</name>
    <name type="common">Cowpea aphid</name>
    <dbReference type="NCBI Taxonomy" id="307492"/>
    <lineage>
        <taxon>Eukaryota</taxon>
        <taxon>Metazoa</taxon>
        <taxon>Ecdysozoa</taxon>
        <taxon>Arthropoda</taxon>
        <taxon>Hexapoda</taxon>
        <taxon>Insecta</taxon>
        <taxon>Pterygota</taxon>
        <taxon>Neoptera</taxon>
        <taxon>Paraneoptera</taxon>
        <taxon>Hemiptera</taxon>
        <taxon>Sternorrhyncha</taxon>
        <taxon>Aphidomorpha</taxon>
        <taxon>Aphidoidea</taxon>
        <taxon>Aphididae</taxon>
        <taxon>Aphidini</taxon>
        <taxon>Aphis</taxon>
        <taxon>Aphis</taxon>
    </lineage>
</organism>
<dbReference type="OrthoDB" id="6777799at2759"/>
<dbReference type="AlphaFoldDB" id="A0A6G0VWU5"/>
<reference evidence="1 2" key="1">
    <citation type="submission" date="2019-08" db="EMBL/GenBank/DDBJ databases">
        <title>Whole genome of Aphis craccivora.</title>
        <authorList>
            <person name="Voronova N.V."/>
            <person name="Shulinski R.S."/>
            <person name="Bandarenka Y.V."/>
            <person name="Zhorov D.G."/>
            <person name="Warner D."/>
        </authorList>
    </citation>
    <scope>NUCLEOTIDE SEQUENCE [LARGE SCALE GENOMIC DNA]</scope>
    <source>
        <strain evidence="1">180601</strain>
        <tissue evidence="1">Whole Body</tissue>
    </source>
</reference>
<sequence>NSQSKPQSTITQKCFEHFILPAKSVAEVCDIEEKLQLSVDYSNMGLVRTLLTDHCASSYNFEGRNFGKHAFKDLIMFSIVLDVTMMKHLTGSEDVVICRIKNWLRLAPTRQLI</sequence>
<accession>A0A6G0VWU5</accession>
<dbReference type="EMBL" id="VUJU01011800">
    <property type="protein sequence ID" value="KAF0709898.1"/>
    <property type="molecule type" value="Genomic_DNA"/>
</dbReference>
<name>A0A6G0VWU5_APHCR</name>
<feature type="non-terminal residue" evidence="1">
    <location>
        <position position="1"/>
    </location>
</feature>
<comment type="caution">
    <text evidence="1">The sequence shown here is derived from an EMBL/GenBank/DDBJ whole genome shotgun (WGS) entry which is preliminary data.</text>
</comment>
<keyword evidence="2" id="KW-1185">Reference proteome</keyword>
<evidence type="ECO:0000313" key="1">
    <source>
        <dbReference type="EMBL" id="KAF0709898.1"/>
    </source>
</evidence>
<feature type="non-terminal residue" evidence="1">
    <location>
        <position position="113"/>
    </location>
</feature>
<gene>
    <name evidence="1" type="ORF">FWK35_00031775</name>
</gene>
<evidence type="ECO:0000313" key="2">
    <source>
        <dbReference type="Proteomes" id="UP000478052"/>
    </source>
</evidence>
<protein>
    <submittedName>
        <fullName evidence="1">DUF4806 domain-containing protein</fullName>
    </submittedName>
</protein>
<dbReference type="Proteomes" id="UP000478052">
    <property type="component" value="Unassembled WGS sequence"/>
</dbReference>
<proteinExistence type="predicted"/>